<dbReference type="Pfam" id="PF01804">
    <property type="entry name" value="Penicil_amidase"/>
    <property type="match status" value="1"/>
</dbReference>
<dbReference type="AlphaFoldDB" id="A0A1H7LBH6"/>
<dbReference type="Proteomes" id="UP000199421">
    <property type="component" value="Unassembled WGS sequence"/>
</dbReference>
<organism evidence="7 8">
    <name type="scientific">Olivibacter domesticus</name>
    <name type="common">Pseudosphingobacterium domesticum</name>
    <dbReference type="NCBI Taxonomy" id="407022"/>
    <lineage>
        <taxon>Bacteria</taxon>
        <taxon>Pseudomonadati</taxon>
        <taxon>Bacteroidota</taxon>
        <taxon>Sphingobacteriia</taxon>
        <taxon>Sphingobacteriales</taxon>
        <taxon>Sphingobacteriaceae</taxon>
        <taxon>Olivibacter</taxon>
    </lineage>
</organism>
<feature type="binding site" evidence="5">
    <location>
        <position position="207"/>
    </location>
    <ligand>
        <name>Ca(2+)</name>
        <dbReference type="ChEBI" id="CHEBI:29108"/>
    </ligand>
</feature>
<keyword evidence="8" id="KW-1185">Reference proteome</keyword>
<dbReference type="GO" id="GO:0017000">
    <property type="term" value="P:antibiotic biosynthetic process"/>
    <property type="evidence" value="ECO:0007669"/>
    <property type="project" value="InterPro"/>
</dbReference>
<comment type="cofactor">
    <cofactor evidence="5">
        <name>Ca(2+)</name>
        <dbReference type="ChEBI" id="CHEBI:29108"/>
    </cofactor>
    <text evidence="5">Binds 1 Ca(2+) ion per dimer.</text>
</comment>
<dbReference type="OrthoDB" id="9759796at2"/>
<dbReference type="STRING" id="407022.SAMN05661044_01620"/>
<sequence>MKLKAFLSILACIIFTVLFNIKIGDIPPLGKFLNPFNGFWKNAEPINSFSENSTLKLKNVHQDITVMYDDQHIPHVFAKDAYDLYFAQGYITAKDRLWQMDFQTRYASGRLAEVVGAKAIPLDKYQRRMGMVFGAKKMLKESLKDPKSKLILTAYADGVNAYINSLSPADYPLEFKILNYAPEPWTLLNSALLLKLMSATLAGGSDELYMTNILSTYGPDLTNRLFPNYPTREDPIIPKGTNWDFNPLPVSSFSNNEVKEIFDAKSSSHLSLLDQNTLLTGKKEEGLGSNNWAISSEKSKTGKPILANDPHLSLTLPSIWYQIQLKDNKSNSYGVSIPGAPCIIIGFNQHISWGVTNVGSDVLDWYHITFKDNDKNFYLYSGEWTKTKKIVEEIKVRSGKTIYDTVYYTHHGPVSALGMSESSNLTENIPQDAALKWVAHLPSNDLRTFYELNRASNYDGYKNALTYFTAPAQNFVYADNQNNIAITPNGYFPLKWREQGKFVLDGSTRRDEWQGRIPPAQNPTIKNPKRGFVSSANQSPVDESYPYYLNWEYAPYDRGHRINERLNVLQHATIDSLRLMQLDNKSVLADDLIDTLVLATEQYGLLKPDEKILLEVLKKWNHAYEDTSKAATIFDNWYQTIEKNLWSQQFNIDSAKMRFPNRDKTVNILLDSVTIPWLHNNTKAKQNSKISLIGNSFQISVQDLKKRYGSFGKGWEWGTVNKRNVVHLAGMNGLGSKEFTINGSGRTINAIKQKSGPSWRMVVALGDIPTAYGILPGGASGNPGSKFYDNQLQNWVDGTLKKLLFMIEENTENPQIKSKLTLTKKR</sequence>
<reference evidence="8" key="1">
    <citation type="submission" date="2016-10" db="EMBL/GenBank/DDBJ databases">
        <authorList>
            <person name="Varghese N."/>
            <person name="Submissions S."/>
        </authorList>
    </citation>
    <scope>NUCLEOTIDE SEQUENCE [LARGE SCALE GENOMIC DNA]</scope>
    <source>
        <strain evidence="8">DSM 18733</strain>
    </source>
</reference>
<dbReference type="InterPro" id="IPR043147">
    <property type="entry name" value="Penicillin_amidase_A-knob"/>
</dbReference>
<evidence type="ECO:0000256" key="1">
    <source>
        <dbReference type="ARBA" id="ARBA00006586"/>
    </source>
</evidence>
<protein>
    <submittedName>
        <fullName evidence="7">Penicillin amidase</fullName>
    </submittedName>
</protein>
<feature type="active site" description="Nucleophile" evidence="4">
    <location>
        <position position="289"/>
    </location>
</feature>
<evidence type="ECO:0000256" key="2">
    <source>
        <dbReference type="ARBA" id="ARBA00022801"/>
    </source>
</evidence>
<comment type="similarity">
    <text evidence="1">Belongs to the peptidase S45 family.</text>
</comment>
<dbReference type="InterPro" id="IPR029055">
    <property type="entry name" value="Ntn_hydrolases_N"/>
</dbReference>
<proteinExistence type="inferred from homology"/>
<evidence type="ECO:0000256" key="4">
    <source>
        <dbReference type="PIRSR" id="PIRSR001227-1"/>
    </source>
</evidence>
<gene>
    <name evidence="7" type="ORF">SAMN05661044_01620</name>
</gene>
<name>A0A1H7LBH6_OLID1</name>
<dbReference type="GO" id="GO:0016811">
    <property type="term" value="F:hydrolase activity, acting on carbon-nitrogen (but not peptide) bonds, in linear amides"/>
    <property type="evidence" value="ECO:0007669"/>
    <property type="project" value="InterPro"/>
</dbReference>
<evidence type="ECO:0000313" key="7">
    <source>
        <dbReference type="EMBL" id="SEK96304.1"/>
    </source>
</evidence>
<feature type="binding site" evidence="5">
    <location>
        <position position="364"/>
    </location>
    <ligand>
        <name>Ca(2+)</name>
        <dbReference type="ChEBI" id="CHEBI:29108"/>
    </ligand>
</feature>
<dbReference type="Gene3D" id="2.30.120.10">
    <property type="match status" value="1"/>
</dbReference>
<keyword evidence="2" id="KW-0378">Hydrolase</keyword>
<accession>A0A1H7LBH6</accession>
<evidence type="ECO:0000256" key="3">
    <source>
        <dbReference type="ARBA" id="ARBA00023145"/>
    </source>
</evidence>
<dbReference type="CDD" id="cd03747">
    <property type="entry name" value="Ntn_PGA_like"/>
    <property type="match status" value="1"/>
</dbReference>
<dbReference type="InterPro" id="IPR002692">
    <property type="entry name" value="S45"/>
</dbReference>
<feature type="binding site" evidence="5">
    <location>
        <position position="361"/>
    </location>
    <ligand>
        <name>Ca(2+)</name>
        <dbReference type="ChEBI" id="CHEBI:29108"/>
    </ligand>
</feature>
<keyword evidence="5" id="KW-0479">Metal-binding</keyword>
<dbReference type="InterPro" id="IPR014395">
    <property type="entry name" value="Pen/GL7ACA/AHL_acylase"/>
</dbReference>
<dbReference type="PIRSF" id="PIRSF001227">
    <property type="entry name" value="Pen_acylase"/>
    <property type="match status" value="1"/>
</dbReference>
<evidence type="ECO:0000256" key="5">
    <source>
        <dbReference type="PIRSR" id="PIRSR001227-2"/>
    </source>
</evidence>
<dbReference type="EMBL" id="FOAF01000001">
    <property type="protein sequence ID" value="SEK96304.1"/>
    <property type="molecule type" value="Genomic_DNA"/>
</dbReference>
<evidence type="ECO:0000256" key="6">
    <source>
        <dbReference type="SAM" id="MobiDB-lite"/>
    </source>
</evidence>
<dbReference type="Gene3D" id="3.60.20.10">
    <property type="entry name" value="Glutamine Phosphoribosylpyrophosphate, subunit 1, domain 1"/>
    <property type="match status" value="1"/>
</dbReference>
<dbReference type="Gene3D" id="1.10.1400.10">
    <property type="match status" value="1"/>
</dbReference>
<dbReference type="InterPro" id="IPR023343">
    <property type="entry name" value="Penicillin_amidase_dom1"/>
</dbReference>
<dbReference type="InterPro" id="IPR043146">
    <property type="entry name" value="Penicillin_amidase_N_B-knob"/>
</dbReference>
<dbReference type="PANTHER" id="PTHR34218:SF4">
    <property type="entry name" value="ACYL-HOMOSERINE LACTONE ACYLASE QUIP"/>
    <property type="match status" value="1"/>
</dbReference>
<dbReference type="GO" id="GO:0046872">
    <property type="term" value="F:metal ion binding"/>
    <property type="evidence" value="ECO:0007669"/>
    <property type="project" value="UniProtKB-KW"/>
</dbReference>
<feature type="region of interest" description="Disordered" evidence="6">
    <location>
        <begin position="512"/>
        <end position="533"/>
    </location>
</feature>
<keyword evidence="3" id="KW-0865">Zymogen</keyword>
<evidence type="ECO:0000313" key="8">
    <source>
        <dbReference type="Proteomes" id="UP000199421"/>
    </source>
</evidence>
<dbReference type="PANTHER" id="PTHR34218">
    <property type="entry name" value="PEPTIDASE S45 PENICILLIN AMIDASE"/>
    <property type="match status" value="1"/>
</dbReference>
<dbReference type="SUPFAM" id="SSF56235">
    <property type="entry name" value="N-terminal nucleophile aminohydrolases (Ntn hydrolases)"/>
    <property type="match status" value="1"/>
</dbReference>
<dbReference type="RefSeq" id="WP_093321658.1">
    <property type="nucleotide sequence ID" value="NZ_FOAF01000001.1"/>
</dbReference>
<dbReference type="Gene3D" id="1.10.439.10">
    <property type="entry name" value="Penicillin Amidohydrolase, domain 1"/>
    <property type="match status" value="1"/>
</dbReference>
<keyword evidence="5" id="KW-0106">Calcium</keyword>